<protein>
    <recommendedName>
        <fullName evidence="1">Large polyvalent protein associated domain-containing protein</fullName>
    </recommendedName>
</protein>
<feature type="domain" description="Large polyvalent protein associated" evidence="1">
    <location>
        <begin position="19"/>
        <end position="165"/>
    </location>
</feature>
<sequence length="258" mass="29853">GALATGIYLANKYRNPECWEAVSDYDKVNNFIITTPLTYTDEEGNTRHLYFRVAKDQGQKIVCTVFENFMAKYLGEEIDVDQATAALWEFITIAPTDLLPPSMDAILGYASNKDFWRNEDIWKREEVEPAQEYTQYTHPAFVKIGELTGWSPERMQYALEQYFTGQNIYTSLVGGGLREIMDKLPEDVKEQTTADMLRQAPFLRRVLKATDPYTQYAKDVREAKLADATRRYIQTRTLDSLSELFYSREQPDEREVKG</sequence>
<accession>X1ITX7</accession>
<proteinExistence type="predicted"/>
<dbReference type="AlphaFoldDB" id="X1ITX7"/>
<name>X1ITX7_9ZZZZ</name>
<feature type="non-terminal residue" evidence="2">
    <location>
        <position position="258"/>
    </location>
</feature>
<comment type="caution">
    <text evidence="2">The sequence shown here is derived from an EMBL/GenBank/DDBJ whole genome shotgun (WGS) entry which is preliminary data.</text>
</comment>
<feature type="non-terminal residue" evidence="2">
    <location>
        <position position="1"/>
    </location>
</feature>
<organism evidence="2">
    <name type="scientific">marine sediment metagenome</name>
    <dbReference type="NCBI Taxonomy" id="412755"/>
    <lineage>
        <taxon>unclassified sequences</taxon>
        <taxon>metagenomes</taxon>
        <taxon>ecological metagenomes</taxon>
    </lineage>
</organism>
<dbReference type="EMBL" id="BARU01033625">
    <property type="protein sequence ID" value="GAH69549.1"/>
    <property type="molecule type" value="Genomic_DNA"/>
</dbReference>
<dbReference type="InterPro" id="IPR040561">
    <property type="entry name" value="LPD38"/>
</dbReference>
<gene>
    <name evidence="2" type="ORF">S03H2_52878</name>
</gene>
<evidence type="ECO:0000313" key="2">
    <source>
        <dbReference type="EMBL" id="GAH69549.1"/>
    </source>
</evidence>
<evidence type="ECO:0000259" key="1">
    <source>
        <dbReference type="Pfam" id="PF18857"/>
    </source>
</evidence>
<dbReference type="Pfam" id="PF18857">
    <property type="entry name" value="LPD38"/>
    <property type="match status" value="1"/>
</dbReference>
<reference evidence="2" key="1">
    <citation type="journal article" date="2014" name="Front. Microbiol.">
        <title>High frequency of phylogenetically diverse reductive dehalogenase-homologous genes in deep subseafloor sedimentary metagenomes.</title>
        <authorList>
            <person name="Kawai M."/>
            <person name="Futagami T."/>
            <person name="Toyoda A."/>
            <person name="Takaki Y."/>
            <person name="Nishi S."/>
            <person name="Hori S."/>
            <person name="Arai W."/>
            <person name="Tsubouchi T."/>
            <person name="Morono Y."/>
            <person name="Uchiyama I."/>
            <person name="Ito T."/>
            <person name="Fujiyama A."/>
            <person name="Inagaki F."/>
            <person name="Takami H."/>
        </authorList>
    </citation>
    <scope>NUCLEOTIDE SEQUENCE</scope>
    <source>
        <strain evidence="2">Expedition CK06-06</strain>
    </source>
</reference>